<dbReference type="PANTHER" id="PTHR30163">
    <property type="entry name" value="MEMBRANE-BOUND LYTIC MUREIN TRANSGLYCOSYLASE B"/>
    <property type="match status" value="1"/>
</dbReference>
<gene>
    <name evidence="2" type="ORF">FHS31_000557</name>
</gene>
<name>A0ABX0TRZ9_9SPHN</name>
<evidence type="ECO:0000313" key="3">
    <source>
        <dbReference type="Proteomes" id="UP000727456"/>
    </source>
</evidence>
<dbReference type="EMBL" id="JAAOZC010000001">
    <property type="protein sequence ID" value="NIJ06975.1"/>
    <property type="molecule type" value="Genomic_DNA"/>
</dbReference>
<dbReference type="Gene3D" id="1.10.530.10">
    <property type="match status" value="1"/>
</dbReference>
<evidence type="ECO:0000259" key="1">
    <source>
        <dbReference type="Pfam" id="PF13406"/>
    </source>
</evidence>
<dbReference type="SUPFAM" id="SSF53955">
    <property type="entry name" value="Lysozyme-like"/>
    <property type="match status" value="1"/>
</dbReference>
<dbReference type="PANTHER" id="PTHR30163:SF8">
    <property type="entry name" value="LYTIC MUREIN TRANSGLYCOSYLASE"/>
    <property type="match status" value="1"/>
</dbReference>
<dbReference type="Pfam" id="PF13406">
    <property type="entry name" value="SLT_2"/>
    <property type="match status" value="1"/>
</dbReference>
<dbReference type="InterPro" id="IPR031304">
    <property type="entry name" value="SLT_2"/>
</dbReference>
<reference evidence="2 3" key="1">
    <citation type="submission" date="2020-03" db="EMBL/GenBank/DDBJ databases">
        <title>Genomic Encyclopedia of Type Strains, Phase III (KMG-III): the genomes of soil and plant-associated and newly described type strains.</title>
        <authorList>
            <person name="Whitman W."/>
        </authorList>
    </citation>
    <scope>NUCLEOTIDE SEQUENCE [LARGE SCALE GENOMIC DNA]</scope>
    <source>
        <strain evidence="2 3">CECT 8804</strain>
    </source>
</reference>
<dbReference type="InterPro" id="IPR011970">
    <property type="entry name" value="MltB_2"/>
</dbReference>
<sequence>MPSFAAFALALIAAQTPQLPYDLPASPAPTVATPPAPTIDSQQAAFTAFIAGLRPRAIAAGVNPATFDRETTGLTINPRVIRADRNQPGGPALGAPSGNLNFAPYRAQHFDAAHIAGGQRRYVTLRPLLSSIEQQTGVPEAMMLSLYGHETGYGSFSGNLDLLQSFATLAWDGRRRELFTVELIDTLKLIDRGIPRSTLKGSWAGATGYPQFLPSVYLRLAKDGDGDGKADIWRSEPDALASIANYLVDAGWKPNVVWGVAVQLPADFDRASIRSPLISPRCPRVHARLSRWQTFAEWKARGVIPLAFPGLRDDEQMTLIEPDGPGARAYLLSSNYQVILDYNCSNFYGLAAGLLADAITR</sequence>
<feature type="domain" description="Transglycosylase SLT" evidence="1">
    <location>
        <begin position="46"/>
        <end position="357"/>
    </location>
</feature>
<protein>
    <submittedName>
        <fullName evidence="2">Lytic murein transglycosylase</fullName>
    </submittedName>
</protein>
<organism evidence="2 3">
    <name type="scientific">Sphingomonas vulcanisoli</name>
    <dbReference type="NCBI Taxonomy" id="1658060"/>
    <lineage>
        <taxon>Bacteria</taxon>
        <taxon>Pseudomonadati</taxon>
        <taxon>Pseudomonadota</taxon>
        <taxon>Alphaproteobacteria</taxon>
        <taxon>Sphingomonadales</taxon>
        <taxon>Sphingomonadaceae</taxon>
        <taxon>Sphingomonas</taxon>
    </lineage>
</organism>
<dbReference type="RefSeq" id="WP_208408495.1">
    <property type="nucleotide sequence ID" value="NZ_JAAOZC010000001.1"/>
</dbReference>
<dbReference type="Proteomes" id="UP000727456">
    <property type="component" value="Unassembled WGS sequence"/>
</dbReference>
<dbReference type="Gene3D" id="1.10.8.350">
    <property type="entry name" value="Bacterial muramidase"/>
    <property type="match status" value="1"/>
</dbReference>
<dbReference type="InterPro" id="IPR043426">
    <property type="entry name" value="MltB-like"/>
</dbReference>
<evidence type="ECO:0000313" key="2">
    <source>
        <dbReference type="EMBL" id="NIJ06975.1"/>
    </source>
</evidence>
<accession>A0ABX0TRZ9</accession>
<dbReference type="NCBIfam" id="TIGR02283">
    <property type="entry name" value="MltB_2"/>
    <property type="match status" value="1"/>
</dbReference>
<comment type="caution">
    <text evidence="2">The sequence shown here is derived from an EMBL/GenBank/DDBJ whole genome shotgun (WGS) entry which is preliminary data.</text>
</comment>
<keyword evidence="3" id="KW-1185">Reference proteome</keyword>
<proteinExistence type="predicted"/>
<dbReference type="InterPro" id="IPR023346">
    <property type="entry name" value="Lysozyme-like_dom_sf"/>
</dbReference>